<dbReference type="Proteomes" id="UP000287306">
    <property type="component" value="Unassembled WGS sequence"/>
</dbReference>
<proteinExistence type="predicted"/>
<dbReference type="EMBL" id="PELY01000327">
    <property type="protein sequence ID" value="RTH24167.1"/>
    <property type="molecule type" value="Genomic_DNA"/>
</dbReference>
<keyword evidence="1" id="KW-0472">Membrane</keyword>
<keyword evidence="1" id="KW-1133">Transmembrane helix</keyword>
<feature type="transmembrane region" description="Helical" evidence="1">
    <location>
        <begin position="15"/>
        <end position="35"/>
    </location>
</feature>
<accession>A0A430RVN8</accession>
<evidence type="ECO:0000256" key="1">
    <source>
        <dbReference type="SAM" id="Phobius"/>
    </source>
</evidence>
<evidence type="ECO:0000313" key="3">
    <source>
        <dbReference type="Proteomes" id="UP000287306"/>
    </source>
</evidence>
<evidence type="ECO:0000313" key="2">
    <source>
        <dbReference type="EMBL" id="RTH24167.1"/>
    </source>
</evidence>
<gene>
    <name evidence="2" type="ORF">CSW38_09340</name>
</gene>
<evidence type="ECO:0008006" key="4">
    <source>
        <dbReference type="Google" id="ProtNLM"/>
    </source>
</evidence>
<sequence length="48" mass="5101">GGLGAGVLGKWNPTLPLLLGTLGFLVLLPFALGPLHPRRLEALRQEVE</sequence>
<feature type="non-terminal residue" evidence="2">
    <location>
        <position position="1"/>
    </location>
</feature>
<comment type="caution">
    <text evidence="2">The sequence shown here is derived from an EMBL/GenBank/DDBJ whole genome shotgun (WGS) entry which is preliminary data.</text>
</comment>
<reference evidence="2 3" key="1">
    <citation type="journal article" date="2019" name="Extremophiles">
        <title>Biogeography of thermophiles and predominance of Thermus scotoductus in domestic water heaters.</title>
        <authorList>
            <person name="Wilpiszeski R.L."/>
            <person name="Zhang Z."/>
            <person name="House C.H."/>
        </authorList>
    </citation>
    <scope>NUCLEOTIDE SEQUENCE [LARGE SCALE GENOMIC DNA]</scope>
    <source>
        <strain evidence="2 3">25_S25</strain>
    </source>
</reference>
<protein>
    <recommendedName>
        <fullName evidence="4">MFS transporter</fullName>
    </recommendedName>
</protein>
<dbReference type="AlphaFoldDB" id="A0A430RVN8"/>
<name>A0A430RVN8_THESC</name>
<keyword evidence="1" id="KW-0812">Transmembrane</keyword>
<organism evidence="2 3">
    <name type="scientific">Thermus scotoductus</name>
    <dbReference type="NCBI Taxonomy" id="37636"/>
    <lineage>
        <taxon>Bacteria</taxon>
        <taxon>Thermotogati</taxon>
        <taxon>Deinococcota</taxon>
        <taxon>Deinococci</taxon>
        <taxon>Thermales</taxon>
        <taxon>Thermaceae</taxon>
        <taxon>Thermus</taxon>
    </lineage>
</organism>